<evidence type="ECO:0000256" key="2">
    <source>
        <dbReference type="ARBA" id="ARBA00022438"/>
    </source>
</evidence>
<keyword evidence="2 9" id="KW-0031">Aminopeptidase</keyword>
<dbReference type="Pfam" id="PF05343">
    <property type="entry name" value="Peptidase_M42"/>
    <property type="match status" value="1"/>
</dbReference>
<evidence type="ECO:0000313" key="10">
    <source>
        <dbReference type="Proteomes" id="UP000095594"/>
    </source>
</evidence>
<dbReference type="InterPro" id="IPR023367">
    <property type="entry name" value="Peptidase_M42_dom2"/>
</dbReference>
<dbReference type="Gene3D" id="2.40.30.40">
    <property type="entry name" value="Peptidase M42, domain 2"/>
    <property type="match status" value="1"/>
</dbReference>
<dbReference type="GO" id="GO:0046872">
    <property type="term" value="F:metal ion binding"/>
    <property type="evidence" value="ECO:0007669"/>
    <property type="project" value="UniProtKB-UniRule"/>
</dbReference>
<keyword evidence="5 9" id="KW-0378">Hydrolase</keyword>
<dbReference type="RefSeq" id="WP_055267807.1">
    <property type="nucleotide sequence ID" value="NZ_CABIXQ010000025.1"/>
</dbReference>
<dbReference type="AlphaFoldDB" id="A0A174KD02"/>
<evidence type="ECO:0000256" key="7">
    <source>
        <dbReference type="PIRSR" id="PIRSR001123-1"/>
    </source>
</evidence>
<dbReference type="InterPro" id="IPR051464">
    <property type="entry name" value="Peptidase_M42_aminopept"/>
</dbReference>
<dbReference type="SUPFAM" id="SSF53187">
    <property type="entry name" value="Zn-dependent exopeptidases"/>
    <property type="match status" value="1"/>
</dbReference>
<organism evidence="9 10">
    <name type="scientific">Clostridium disporicum</name>
    <dbReference type="NCBI Taxonomy" id="84024"/>
    <lineage>
        <taxon>Bacteria</taxon>
        <taxon>Bacillati</taxon>
        <taxon>Bacillota</taxon>
        <taxon>Clostridia</taxon>
        <taxon>Eubacteriales</taxon>
        <taxon>Clostridiaceae</taxon>
        <taxon>Clostridium</taxon>
    </lineage>
</organism>
<feature type="active site" description="Proton acceptor" evidence="7">
    <location>
        <position position="213"/>
    </location>
</feature>
<dbReference type="OrthoDB" id="9772053at2"/>
<evidence type="ECO:0000256" key="3">
    <source>
        <dbReference type="ARBA" id="ARBA00022670"/>
    </source>
</evidence>
<comment type="cofactor">
    <cofactor evidence="8">
        <name>a divalent metal cation</name>
        <dbReference type="ChEBI" id="CHEBI:60240"/>
    </cofactor>
    <text evidence="8">Binds 2 divalent metal cations per subunit.</text>
</comment>
<feature type="binding site" evidence="8">
    <location>
        <position position="236"/>
    </location>
    <ligand>
        <name>Zn(2+)</name>
        <dbReference type="ChEBI" id="CHEBI:29105"/>
        <label>1</label>
    </ligand>
</feature>
<feature type="binding site" evidence="8">
    <location>
        <position position="180"/>
    </location>
    <ligand>
        <name>Zn(2+)</name>
        <dbReference type="ChEBI" id="CHEBI:29105"/>
        <label>1</label>
    </ligand>
</feature>
<evidence type="ECO:0000256" key="8">
    <source>
        <dbReference type="PIRSR" id="PIRSR001123-2"/>
    </source>
</evidence>
<protein>
    <submittedName>
        <fullName evidence="9">Cellulase M and related proteins</fullName>
        <ecNumber evidence="9">3.4.11.-</ecNumber>
    </submittedName>
</protein>
<name>A0A174KD02_9CLOT</name>
<dbReference type="PIRSF" id="PIRSF001123">
    <property type="entry name" value="PepA_GA"/>
    <property type="match status" value="1"/>
</dbReference>
<keyword evidence="4 8" id="KW-0479">Metal-binding</keyword>
<evidence type="ECO:0000256" key="6">
    <source>
        <dbReference type="PIRNR" id="PIRNR001123"/>
    </source>
</evidence>
<comment type="similarity">
    <text evidence="1 6">Belongs to the peptidase M42 family.</text>
</comment>
<evidence type="ECO:0000313" key="9">
    <source>
        <dbReference type="EMBL" id="CUP07129.1"/>
    </source>
</evidence>
<dbReference type="InterPro" id="IPR008007">
    <property type="entry name" value="Peptidase_M42"/>
</dbReference>
<dbReference type="PANTHER" id="PTHR32481">
    <property type="entry name" value="AMINOPEPTIDASE"/>
    <property type="match status" value="1"/>
</dbReference>
<dbReference type="Proteomes" id="UP000095594">
    <property type="component" value="Unassembled WGS sequence"/>
</dbReference>
<evidence type="ECO:0000256" key="5">
    <source>
        <dbReference type="ARBA" id="ARBA00022801"/>
    </source>
</evidence>
<keyword evidence="3" id="KW-0645">Protease</keyword>
<evidence type="ECO:0000256" key="1">
    <source>
        <dbReference type="ARBA" id="ARBA00006272"/>
    </source>
</evidence>
<dbReference type="GO" id="GO:0006508">
    <property type="term" value="P:proteolysis"/>
    <property type="evidence" value="ECO:0007669"/>
    <property type="project" value="UniProtKB-KW"/>
</dbReference>
<dbReference type="PANTHER" id="PTHR32481:SF0">
    <property type="entry name" value="AMINOPEPTIDASE YPDE-RELATED"/>
    <property type="match status" value="1"/>
</dbReference>
<dbReference type="SUPFAM" id="SSF101821">
    <property type="entry name" value="Aminopeptidase/glucanase lid domain"/>
    <property type="match status" value="1"/>
</dbReference>
<dbReference type="Gene3D" id="3.40.630.10">
    <property type="entry name" value="Zn peptidases"/>
    <property type="match status" value="1"/>
</dbReference>
<dbReference type="GO" id="GO:0004177">
    <property type="term" value="F:aminopeptidase activity"/>
    <property type="evidence" value="ECO:0007669"/>
    <property type="project" value="UniProtKB-UniRule"/>
</dbReference>
<sequence>MINLNVLKELSDAFGPSGFEDDVVEVIKKHCKDMIVENDAMNNVFAKLKNNSGKKITVMLDAHTDEVGFMVQAINDNGLLSIVKLGGWHNTTIPAHTVYIKNRDGELIRGITTSKPSHFMTAAEKSSNALEIEDIFIDVGASSKEEVIDIFKIKVGDPVAPNVEFDFNEKTGVCFGKAFDNRVGCFCIIQTLKALADIIDLEVDVVGAFAAQEEVGIRGAQITTEVVNPDLAIVFEGSPADDLYYSKNISQGALKKGTQIRNLDQGYIANPLFIRYAEDIADKNSIKYQNAVRRGGSTDAAKISLGNKAVPCLVLGIPSRYVHSHYNYCAKEDIEASVSLAVEVIKNLNEESINKIMRK</sequence>
<feature type="binding site" evidence="8">
    <location>
        <position position="323"/>
    </location>
    <ligand>
        <name>Zn(2+)</name>
        <dbReference type="ChEBI" id="CHEBI:29105"/>
        <label>2</label>
    </ligand>
</feature>
<feature type="binding site" evidence="8">
    <location>
        <position position="214"/>
    </location>
    <ligand>
        <name>Zn(2+)</name>
        <dbReference type="ChEBI" id="CHEBI:29105"/>
        <label>2</label>
    </ligand>
</feature>
<dbReference type="EMBL" id="CYZX01000025">
    <property type="protein sequence ID" value="CUP07129.1"/>
    <property type="molecule type" value="Genomic_DNA"/>
</dbReference>
<feature type="binding site" evidence="8">
    <location>
        <position position="180"/>
    </location>
    <ligand>
        <name>Zn(2+)</name>
        <dbReference type="ChEBI" id="CHEBI:29105"/>
        <label>2</label>
    </ligand>
</feature>
<accession>A0A174KD02</accession>
<gene>
    <name evidence="9" type="primary">ysdC_5</name>
    <name evidence="9" type="ORF">ERS852471_02929</name>
</gene>
<feature type="binding site" evidence="8">
    <location>
        <position position="63"/>
    </location>
    <ligand>
        <name>Zn(2+)</name>
        <dbReference type="ChEBI" id="CHEBI:29105"/>
        <label>1</label>
    </ligand>
</feature>
<proteinExistence type="inferred from homology"/>
<dbReference type="EC" id="3.4.11.-" evidence="9"/>
<evidence type="ECO:0000256" key="4">
    <source>
        <dbReference type="ARBA" id="ARBA00022723"/>
    </source>
</evidence>
<reference evidence="9 10" key="1">
    <citation type="submission" date="2015-09" db="EMBL/GenBank/DDBJ databases">
        <authorList>
            <consortium name="Pathogen Informatics"/>
        </authorList>
    </citation>
    <scope>NUCLEOTIDE SEQUENCE [LARGE SCALE GENOMIC DNA]</scope>
    <source>
        <strain evidence="9 10">2789STDY5834856</strain>
    </source>
</reference>